<dbReference type="InterPro" id="IPR017927">
    <property type="entry name" value="FAD-bd_FR_type"/>
</dbReference>
<evidence type="ECO:0000256" key="7">
    <source>
        <dbReference type="ARBA" id="ARBA00022982"/>
    </source>
</evidence>
<feature type="non-terminal residue" evidence="16">
    <location>
        <position position="1"/>
    </location>
</feature>
<dbReference type="EC" id="1.16.1.9" evidence="3"/>
<comment type="subcellular location">
    <subcellularLocation>
        <location evidence="1">Cell membrane</location>
        <topology evidence="1">Multi-pass membrane protein</topology>
    </subcellularLocation>
</comment>
<evidence type="ECO:0000256" key="4">
    <source>
        <dbReference type="ARBA" id="ARBA00022448"/>
    </source>
</evidence>
<feature type="transmembrane region" description="Helical" evidence="14">
    <location>
        <begin position="111"/>
        <end position="134"/>
    </location>
</feature>
<evidence type="ECO:0000259" key="15">
    <source>
        <dbReference type="PROSITE" id="PS51384"/>
    </source>
</evidence>
<dbReference type="OrthoDB" id="3944240at2759"/>
<dbReference type="Gene3D" id="3.40.50.80">
    <property type="entry name" value="Nucleotide-binding domain of ferredoxin-NADP reductase (FNR) module"/>
    <property type="match status" value="1"/>
</dbReference>
<keyword evidence="9" id="KW-0560">Oxidoreductase</keyword>
<feature type="transmembrane region" description="Helical" evidence="14">
    <location>
        <begin position="81"/>
        <end position="104"/>
    </location>
</feature>
<dbReference type="PANTHER" id="PTHR32361">
    <property type="entry name" value="FERRIC/CUPRIC REDUCTASE TRANSMEMBRANE COMPONENT"/>
    <property type="match status" value="1"/>
</dbReference>
<dbReference type="InterPro" id="IPR039261">
    <property type="entry name" value="FNR_nucleotide-bd"/>
</dbReference>
<dbReference type="InterPro" id="IPR017938">
    <property type="entry name" value="Riboflavin_synthase-like_b-brl"/>
</dbReference>
<dbReference type="InterPro" id="IPR051410">
    <property type="entry name" value="Ferric/Cupric_Reductase"/>
</dbReference>
<dbReference type="EMBL" id="ML977659">
    <property type="protein sequence ID" value="KAF1994477.1"/>
    <property type="molecule type" value="Genomic_DNA"/>
</dbReference>
<dbReference type="PANTHER" id="PTHR32361:SF9">
    <property type="entry name" value="FERRIC REDUCTASE TRANSMEMBRANE COMPONENT 3-RELATED"/>
    <property type="match status" value="1"/>
</dbReference>
<evidence type="ECO:0000256" key="2">
    <source>
        <dbReference type="ARBA" id="ARBA00006278"/>
    </source>
</evidence>
<keyword evidence="11 14" id="KW-0472">Membrane</keyword>
<dbReference type="PROSITE" id="PS51384">
    <property type="entry name" value="FAD_FR"/>
    <property type="match status" value="1"/>
</dbReference>
<dbReference type="SFLD" id="SFLDG01168">
    <property type="entry name" value="Ferric_reductase_subgroup_(FRE"/>
    <property type="match status" value="1"/>
</dbReference>
<dbReference type="CDD" id="cd06186">
    <property type="entry name" value="NOX_Duox_like_FAD_NADP"/>
    <property type="match status" value="1"/>
</dbReference>
<evidence type="ECO:0000313" key="17">
    <source>
        <dbReference type="Proteomes" id="UP000799779"/>
    </source>
</evidence>
<evidence type="ECO:0000256" key="9">
    <source>
        <dbReference type="ARBA" id="ARBA00023002"/>
    </source>
</evidence>
<keyword evidence="8 14" id="KW-1133">Transmembrane helix</keyword>
<dbReference type="GO" id="GO:0006826">
    <property type="term" value="P:iron ion transport"/>
    <property type="evidence" value="ECO:0007669"/>
    <property type="project" value="UniProtKB-ARBA"/>
</dbReference>
<sequence length="632" mass="71837">SIGRTLIILTYLAIVSSLITTVDAPRNSSHYVDDVAFRAAWMTLTQVPLVFLLGVKRGPLHLLAGLSYERINWVHRWGGRILFFSATTHMAIMMSSISVSDIVWSKDKIMLFVRFGVGAYGMLTWVAVTSILPIRKWSYRLFYLNHCLSTGVFLWVLFRHVPKYARNPIYLSVACLAMDTLLSWGVFIQRNICIRPVKRAFRVSRKIPPRKALALGHIVKMTTPKDGEGSSRSSTVIRISDIRFKWRPGQHVRIYIPRLGPFEYHPFTPATYPTPRVSRKESSKKQDVEQNNLLSQAATDVQNDMILMIKTHSGFTRRLTDYYRRWLALPCPNASRSSYSLTAFVDGPFGFPPEWKDFESLFLIATSTGVSFTLSILDYLAQLCRGGDAAVCTKRVRFLWVVRHLDSQLDSTVTEMLHRHSETLKDFGIAVDAQFFATCPETQASGNSHHRDPFAHLRHPRSNFFANKPPLRLWSPEDEELYSEPTSTDGRMSFVSDRSLTLIDGGEPQAEAEELDPYSRGRFRWRSLIPTFNGYKEVSKTEENGCGCAVLSNQPTRRKIRDLIVRSDGVRPDIPEIMRTMFASGHRDGGMVGVCANLSMTAETKNAVARMNIESVRGRRERELEIYSEGFV</sequence>
<evidence type="ECO:0000256" key="5">
    <source>
        <dbReference type="ARBA" id="ARBA00022475"/>
    </source>
</evidence>
<dbReference type="Pfam" id="PF08022">
    <property type="entry name" value="FAD_binding_8"/>
    <property type="match status" value="1"/>
</dbReference>
<dbReference type="SUPFAM" id="SSF63380">
    <property type="entry name" value="Riboflavin synthase domain-like"/>
    <property type="match status" value="1"/>
</dbReference>
<keyword evidence="12" id="KW-0325">Glycoprotein</keyword>
<name>A0A6A5VZX1_9PLEO</name>
<keyword evidence="10" id="KW-0406">Ion transport</keyword>
<comment type="catalytic activity">
    <reaction evidence="13">
        <text>2 a Fe(II)-siderophore + NADP(+) + H(+) = 2 a Fe(III)-siderophore + NADPH</text>
        <dbReference type="Rhea" id="RHEA:28795"/>
        <dbReference type="Rhea" id="RHEA-COMP:11342"/>
        <dbReference type="Rhea" id="RHEA-COMP:11344"/>
        <dbReference type="ChEBI" id="CHEBI:15378"/>
        <dbReference type="ChEBI" id="CHEBI:29033"/>
        <dbReference type="ChEBI" id="CHEBI:29034"/>
        <dbReference type="ChEBI" id="CHEBI:57783"/>
        <dbReference type="ChEBI" id="CHEBI:58349"/>
        <dbReference type="EC" id="1.16.1.9"/>
    </reaction>
</comment>
<feature type="transmembrane region" description="Helical" evidence="14">
    <location>
        <begin position="6"/>
        <end position="24"/>
    </location>
</feature>
<proteinExistence type="inferred from homology"/>
<evidence type="ECO:0000256" key="14">
    <source>
        <dbReference type="SAM" id="Phobius"/>
    </source>
</evidence>
<keyword evidence="6 14" id="KW-0812">Transmembrane</keyword>
<dbReference type="SFLD" id="SFLDS00052">
    <property type="entry name" value="Ferric_Reductase_Domain"/>
    <property type="match status" value="1"/>
</dbReference>
<dbReference type="Proteomes" id="UP000799779">
    <property type="component" value="Unassembled WGS sequence"/>
</dbReference>
<evidence type="ECO:0000256" key="3">
    <source>
        <dbReference type="ARBA" id="ARBA00012668"/>
    </source>
</evidence>
<keyword evidence="5" id="KW-1003">Cell membrane</keyword>
<dbReference type="GO" id="GO:0052851">
    <property type="term" value="F:ferric-chelate reductase (NADPH) activity"/>
    <property type="evidence" value="ECO:0007669"/>
    <property type="project" value="UniProtKB-EC"/>
</dbReference>
<feature type="domain" description="FAD-binding FR-type" evidence="15">
    <location>
        <begin position="196"/>
        <end position="355"/>
    </location>
</feature>
<organism evidence="16 17">
    <name type="scientific">Amniculicola lignicola CBS 123094</name>
    <dbReference type="NCBI Taxonomy" id="1392246"/>
    <lineage>
        <taxon>Eukaryota</taxon>
        <taxon>Fungi</taxon>
        <taxon>Dikarya</taxon>
        <taxon>Ascomycota</taxon>
        <taxon>Pezizomycotina</taxon>
        <taxon>Dothideomycetes</taxon>
        <taxon>Pleosporomycetidae</taxon>
        <taxon>Pleosporales</taxon>
        <taxon>Amniculicolaceae</taxon>
        <taxon>Amniculicola</taxon>
    </lineage>
</organism>
<keyword evidence="17" id="KW-1185">Reference proteome</keyword>
<dbReference type="GO" id="GO:0006879">
    <property type="term" value="P:intracellular iron ion homeostasis"/>
    <property type="evidence" value="ECO:0007669"/>
    <property type="project" value="TreeGrafter"/>
</dbReference>
<evidence type="ECO:0000256" key="6">
    <source>
        <dbReference type="ARBA" id="ARBA00022692"/>
    </source>
</evidence>
<evidence type="ECO:0000256" key="10">
    <source>
        <dbReference type="ARBA" id="ARBA00023065"/>
    </source>
</evidence>
<feature type="transmembrane region" description="Helical" evidence="14">
    <location>
        <begin position="36"/>
        <end position="55"/>
    </location>
</feature>
<dbReference type="GO" id="GO:0005886">
    <property type="term" value="C:plasma membrane"/>
    <property type="evidence" value="ECO:0007669"/>
    <property type="project" value="UniProtKB-SubCell"/>
</dbReference>
<keyword evidence="4" id="KW-0813">Transport</keyword>
<dbReference type="Pfam" id="PF01794">
    <property type="entry name" value="Ferric_reduct"/>
    <property type="match status" value="1"/>
</dbReference>
<evidence type="ECO:0000256" key="1">
    <source>
        <dbReference type="ARBA" id="ARBA00004651"/>
    </source>
</evidence>
<evidence type="ECO:0000256" key="12">
    <source>
        <dbReference type="ARBA" id="ARBA00023180"/>
    </source>
</evidence>
<protein>
    <recommendedName>
        <fullName evidence="3">ferric-chelate reductase (NADPH)</fullName>
        <ecNumber evidence="3">1.16.1.9</ecNumber>
    </recommendedName>
</protein>
<evidence type="ECO:0000256" key="11">
    <source>
        <dbReference type="ARBA" id="ARBA00023136"/>
    </source>
</evidence>
<feature type="transmembrane region" description="Helical" evidence="14">
    <location>
        <begin position="140"/>
        <end position="158"/>
    </location>
</feature>
<evidence type="ECO:0000256" key="8">
    <source>
        <dbReference type="ARBA" id="ARBA00022989"/>
    </source>
</evidence>
<keyword evidence="7" id="KW-0249">Electron transport</keyword>
<dbReference type="GO" id="GO:0015677">
    <property type="term" value="P:copper ion import"/>
    <property type="evidence" value="ECO:0007669"/>
    <property type="project" value="TreeGrafter"/>
</dbReference>
<dbReference type="InterPro" id="IPR013121">
    <property type="entry name" value="Fe_red_NAD-bd_6"/>
</dbReference>
<comment type="similarity">
    <text evidence="2">Belongs to the ferric reductase (FRE) family.</text>
</comment>
<reference evidence="16" key="1">
    <citation type="journal article" date="2020" name="Stud. Mycol.">
        <title>101 Dothideomycetes genomes: a test case for predicting lifestyles and emergence of pathogens.</title>
        <authorList>
            <person name="Haridas S."/>
            <person name="Albert R."/>
            <person name="Binder M."/>
            <person name="Bloem J."/>
            <person name="Labutti K."/>
            <person name="Salamov A."/>
            <person name="Andreopoulos B."/>
            <person name="Baker S."/>
            <person name="Barry K."/>
            <person name="Bills G."/>
            <person name="Bluhm B."/>
            <person name="Cannon C."/>
            <person name="Castanera R."/>
            <person name="Culley D."/>
            <person name="Daum C."/>
            <person name="Ezra D."/>
            <person name="Gonzalez J."/>
            <person name="Henrissat B."/>
            <person name="Kuo A."/>
            <person name="Liang C."/>
            <person name="Lipzen A."/>
            <person name="Lutzoni F."/>
            <person name="Magnuson J."/>
            <person name="Mondo S."/>
            <person name="Nolan M."/>
            <person name="Ohm R."/>
            <person name="Pangilinan J."/>
            <person name="Park H.-J."/>
            <person name="Ramirez L."/>
            <person name="Alfaro M."/>
            <person name="Sun H."/>
            <person name="Tritt A."/>
            <person name="Yoshinaga Y."/>
            <person name="Zwiers L.-H."/>
            <person name="Turgeon B."/>
            <person name="Goodwin S."/>
            <person name="Spatafora J."/>
            <person name="Crous P."/>
            <person name="Grigoriev I."/>
        </authorList>
    </citation>
    <scope>NUCLEOTIDE SEQUENCE</scope>
    <source>
        <strain evidence="16">CBS 123094</strain>
    </source>
</reference>
<dbReference type="InterPro" id="IPR013130">
    <property type="entry name" value="Fe3_Rdtase_TM_dom"/>
</dbReference>
<dbReference type="Pfam" id="PF08030">
    <property type="entry name" value="NAD_binding_6"/>
    <property type="match status" value="1"/>
</dbReference>
<accession>A0A6A5VZX1</accession>
<gene>
    <name evidence="16" type="ORF">P154DRAFT_447515</name>
</gene>
<dbReference type="InterPro" id="IPR013112">
    <property type="entry name" value="FAD-bd_8"/>
</dbReference>
<evidence type="ECO:0000256" key="13">
    <source>
        <dbReference type="ARBA" id="ARBA00048483"/>
    </source>
</evidence>
<dbReference type="AlphaFoldDB" id="A0A6A5VZX1"/>
<evidence type="ECO:0000313" key="16">
    <source>
        <dbReference type="EMBL" id="KAF1994477.1"/>
    </source>
</evidence>